<dbReference type="GO" id="GO:0042806">
    <property type="term" value="F:fucose binding"/>
    <property type="evidence" value="ECO:0007669"/>
    <property type="project" value="TreeGrafter"/>
</dbReference>
<dbReference type="STRING" id="1675527.AIOL_004787"/>
<dbReference type="PANTHER" id="PTHR31690:SF4">
    <property type="entry name" value="FUCOSE MUTAROTASE"/>
    <property type="match status" value="1"/>
</dbReference>
<dbReference type="Pfam" id="PF05025">
    <property type="entry name" value="RbsD_FucU"/>
    <property type="match status" value="1"/>
</dbReference>
<dbReference type="SUPFAM" id="SSF102546">
    <property type="entry name" value="RbsD-like"/>
    <property type="match status" value="1"/>
</dbReference>
<dbReference type="Proteomes" id="UP000037178">
    <property type="component" value="Unassembled WGS sequence"/>
</dbReference>
<dbReference type="AlphaFoldDB" id="A0A0J9H270"/>
<evidence type="ECO:0000313" key="4">
    <source>
        <dbReference type="EMBL" id="KMW59803.1"/>
    </source>
</evidence>
<name>A0A0J9H270_9RHOB</name>
<keyword evidence="2" id="KW-0413">Isomerase</keyword>
<dbReference type="GO" id="GO:0006004">
    <property type="term" value="P:fucose metabolic process"/>
    <property type="evidence" value="ECO:0007669"/>
    <property type="project" value="TreeGrafter"/>
</dbReference>
<reference evidence="4 5" key="1">
    <citation type="submission" date="2015-06" db="EMBL/GenBank/DDBJ databases">
        <title>Draft genome sequence of an Alphaproteobacteria species associated to the Mediterranean sponge Oscarella lobularis.</title>
        <authorList>
            <person name="Jourda C."/>
            <person name="Santini S."/>
            <person name="Claverie J.-M."/>
        </authorList>
    </citation>
    <scope>NUCLEOTIDE SEQUENCE [LARGE SCALE GENOMIC DNA]</scope>
    <source>
        <strain evidence="4">IGS</strain>
    </source>
</reference>
<keyword evidence="5" id="KW-1185">Reference proteome</keyword>
<dbReference type="OrthoDB" id="7947972at2"/>
<dbReference type="PANTHER" id="PTHR31690">
    <property type="entry name" value="FUCOSE MUTAROTASE"/>
    <property type="match status" value="1"/>
</dbReference>
<proteinExistence type="predicted"/>
<accession>A0A0J9H270</accession>
<protein>
    <submittedName>
        <fullName evidence="4">Fucose operon fucU protein</fullName>
    </submittedName>
</protein>
<dbReference type="Gene3D" id="3.40.1650.10">
    <property type="entry name" value="RbsD-like domain"/>
    <property type="match status" value="1"/>
</dbReference>
<comment type="catalytic activity">
    <reaction evidence="3">
        <text>alpha-L-fucose = beta-L-fucose</text>
        <dbReference type="Rhea" id="RHEA:25580"/>
        <dbReference type="ChEBI" id="CHEBI:42548"/>
        <dbReference type="ChEBI" id="CHEBI:42589"/>
        <dbReference type="EC" id="5.1.3.29"/>
    </reaction>
</comment>
<gene>
    <name evidence="4" type="ORF">AIOL_004787</name>
</gene>
<dbReference type="GO" id="GO:0062193">
    <property type="term" value="F:D-ribose pyranase activity"/>
    <property type="evidence" value="ECO:0007669"/>
    <property type="project" value="UniProtKB-EC"/>
</dbReference>
<dbReference type="InterPro" id="IPR050443">
    <property type="entry name" value="RbsD/FucU_mutarotase"/>
</dbReference>
<evidence type="ECO:0000256" key="1">
    <source>
        <dbReference type="ARBA" id="ARBA00000223"/>
    </source>
</evidence>
<dbReference type="InterPro" id="IPR023750">
    <property type="entry name" value="RbsD-like_sf"/>
</dbReference>
<evidence type="ECO:0000313" key="5">
    <source>
        <dbReference type="Proteomes" id="UP000037178"/>
    </source>
</evidence>
<comment type="catalytic activity">
    <reaction evidence="1">
        <text>beta-D-ribopyranose = beta-D-ribofuranose</text>
        <dbReference type="Rhea" id="RHEA:25432"/>
        <dbReference type="ChEBI" id="CHEBI:27476"/>
        <dbReference type="ChEBI" id="CHEBI:47002"/>
        <dbReference type="EC" id="5.4.99.62"/>
    </reaction>
</comment>
<dbReference type="PATRIC" id="fig|1675527.3.peg.5024"/>
<evidence type="ECO:0000256" key="2">
    <source>
        <dbReference type="ARBA" id="ARBA00023235"/>
    </source>
</evidence>
<comment type="caution">
    <text evidence="4">The sequence shown here is derived from an EMBL/GenBank/DDBJ whole genome shotgun (WGS) entry which is preliminary data.</text>
</comment>
<dbReference type="EMBL" id="LFTY01000002">
    <property type="protein sequence ID" value="KMW59803.1"/>
    <property type="molecule type" value="Genomic_DNA"/>
</dbReference>
<sequence length="144" mass="15627">MLRGIDNRLTPDLLRHLKAMGHGDDLVVADANFPGDSCGARIEYLPGVSATEALEAILSLLPLDPYVDAPARTMQVVGDANAVPEVVGQFQEIINRVADQPAPIKGVERFAFYEESKQAYVVVQTAETRLYGNIILKKGIVPPN</sequence>
<dbReference type="GO" id="GO:0036373">
    <property type="term" value="F:L-fucose mutarotase activity"/>
    <property type="evidence" value="ECO:0007669"/>
    <property type="project" value="UniProtKB-EC"/>
</dbReference>
<organism evidence="4 5">
    <name type="scientific">Candidatus Rhodobacter oscarellae</name>
    <dbReference type="NCBI Taxonomy" id="1675527"/>
    <lineage>
        <taxon>Bacteria</taxon>
        <taxon>Pseudomonadati</taxon>
        <taxon>Pseudomonadota</taxon>
        <taxon>Alphaproteobacteria</taxon>
        <taxon>Rhodobacterales</taxon>
        <taxon>Rhodobacter group</taxon>
        <taxon>Rhodobacter</taxon>
    </lineage>
</organism>
<dbReference type="InterPro" id="IPR007721">
    <property type="entry name" value="RbsD_FucU"/>
</dbReference>
<evidence type="ECO:0000256" key="3">
    <source>
        <dbReference type="ARBA" id="ARBA00036324"/>
    </source>
</evidence>